<reference evidence="6" key="7">
    <citation type="journal article" date="2014" name="Appl. Microbiol. Biotechnol.">
        <title>Intriguing properties of the angucycline antibiotic auricin and complex regulation of its biosynthesis.</title>
        <authorList>
            <person name="Kormanec J."/>
            <person name="Novakova R."/>
            <person name="Mingyar E."/>
            <person name="Feckova L."/>
        </authorList>
    </citation>
    <scope>NUCLEOTIDE SEQUENCE</scope>
    <source>
        <strain evidence="6">CCM3239</strain>
        <plasmid evidence="6">pSA3239</plasmid>
    </source>
</reference>
<reference evidence="6" key="6">
    <citation type="journal article" date="2013" name="FEMS Microbiol. Lett.">
        <title>The gene cluster aur1 for the angucycline antibiotic auricin is located on a large linear plasmid pSA3239 in Streptomyces aureofaciens CCM 3239.</title>
        <authorList>
            <person name="Novakova R."/>
            <person name="Knirschova R."/>
            <person name="Farkasovsky M."/>
            <person name="Feckova L."/>
            <person name="Rehakova A."/>
            <person name="Mingyar E."/>
            <person name="Kormanec J."/>
        </authorList>
    </citation>
    <scope>NUCLEOTIDE SEQUENCE</scope>
    <source>
        <strain evidence="6">CCM3239</strain>
        <plasmid evidence="6">pSA3239</plasmid>
    </source>
</reference>
<dbReference type="InterPro" id="IPR001845">
    <property type="entry name" value="HTH_ArsR_DNA-bd_dom"/>
</dbReference>
<dbReference type="AlphaFoldDB" id="A0A068LDQ4"/>
<dbReference type="Gene3D" id="1.10.10.10">
    <property type="entry name" value="Winged helix-like DNA-binding domain superfamily/Winged helix DNA-binding domain"/>
    <property type="match status" value="1"/>
</dbReference>
<dbReference type="PANTHER" id="PTHR33154:SF33">
    <property type="entry name" value="TRANSCRIPTIONAL REPRESSOR SDPR"/>
    <property type="match status" value="1"/>
</dbReference>
<evidence type="ECO:0000256" key="3">
    <source>
        <dbReference type="ARBA" id="ARBA00023163"/>
    </source>
</evidence>
<dbReference type="GO" id="GO:0003677">
    <property type="term" value="F:DNA binding"/>
    <property type="evidence" value="ECO:0007669"/>
    <property type="project" value="UniProtKB-KW"/>
</dbReference>
<dbReference type="InterPro" id="IPR036388">
    <property type="entry name" value="WH-like_DNA-bd_sf"/>
</dbReference>
<reference evidence="6" key="3">
    <citation type="journal article" date="2010" name="Folia Microbiol. (Praha)">
        <title>Identification and characterization of an indigoidine-like gene for a blue pigment biosynthesis in Streptomyces aureofaciens CCM 3239.</title>
        <authorList>
            <person name="Novakova R."/>
            <person name="Odnogova Z."/>
            <person name="Kutas P."/>
            <person name="Feckova L."/>
            <person name="Kormanec J."/>
        </authorList>
    </citation>
    <scope>NUCLEOTIDE SEQUENCE</scope>
    <source>
        <strain evidence="6">CCM3239</strain>
        <plasmid evidence="6">pSA3239</plasmid>
    </source>
</reference>
<reference evidence="6" key="5">
    <citation type="journal article" date="2011" name="Microbiology">
        <title>The role of two SARP family transcriptional regulators in regulation of the auricin gene cluster in Streptomyces aureofaciens CCM 3239.</title>
        <authorList>
            <person name="Novakova R."/>
            <person name="Rehakova A."/>
            <person name="Kutas P."/>
            <person name="Feckova L."/>
            <person name="Kormanec J."/>
        </authorList>
    </citation>
    <scope>NUCLEOTIDE SEQUENCE</scope>
    <source>
        <strain evidence="6">CCM3239</strain>
        <plasmid evidence="6">pSA3239</plasmid>
    </source>
</reference>
<dbReference type="EMBL" id="KJ396772">
    <property type="protein sequence ID" value="AIE42015.1"/>
    <property type="molecule type" value="Genomic_DNA"/>
</dbReference>
<evidence type="ECO:0000313" key="6">
    <source>
        <dbReference type="EMBL" id="AIE42015.1"/>
    </source>
</evidence>
<dbReference type="InterPro" id="IPR011991">
    <property type="entry name" value="ArsR-like_HTH"/>
</dbReference>
<dbReference type="PANTHER" id="PTHR33154">
    <property type="entry name" value="TRANSCRIPTIONAL REGULATOR, ARSR FAMILY"/>
    <property type="match status" value="1"/>
</dbReference>
<reference evidence="6" key="8">
    <citation type="journal article" date="2015" name="Appl. Microbiol. Biotechnol.">
        <title>Characterisation of the genes involved in the biosynthesis and attachment of the aminodeoxysugar D-forosamine in the auricin gene cluster of Streptomyces aureofaciens CCM3239.</title>
        <authorList>
            <person name="Bekeova C."/>
            <person name="Rehakova A."/>
            <person name="Feckova L."/>
            <person name="Vlckova S."/>
            <person name="Novakova R."/>
            <person name="Mingyar E."/>
            <person name="Kormanec J."/>
        </authorList>
    </citation>
    <scope>NUCLEOTIDE SEQUENCE</scope>
    <source>
        <strain evidence="6">CCM3239</strain>
        <plasmid evidence="6">pSA3239</plasmid>
    </source>
</reference>
<feature type="domain" description="HTH arsR-type" evidence="5">
    <location>
        <begin position="1"/>
        <end position="98"/>
    </location>
</feature>
<reference evidence="6" key="1">
    <citation type="journal article" date="2002" name="Gene">
        <title>Cloning and characterization of a polyketide synthase gene cluster involved in biosynthesis of a proposed angucycline-like polyketide auricin in Streptomyces aureofaciens CCM 3239.</title>
        <authorList>
            <person name="Novakova R."/>
            <person name="Bistakova J."/>
            <person name="Homerova D."/>
            <person name="Rezuchova B."/>
            <person name="Kormanec J."/>
        </authorList>
    </citation>
    <scope>NUCLEOTIDE SEQUENCE</scope>
    <source>
        <strain evidence="6">CCM3239</strain>
        <plasmid evidence="6">pSA3239</plasmid>
    </source>
</reference>
<evidence type="ECO:0000256" key="1">
    <source>
        <dbReference type="ARBA" id="ARBA00023015"/>
    </source>
</evidence>
<dbReference type="InterPro" id="IPR036390">
    <property type="entry name" value="WH_DNA-bd_sf"/>
</dbReference>
<keyword evidence="1" id="KW-0805">Transcription regulation</keyword>
<dbReference type="PROSITE" id="PS50987">
    <property type="entry name" value="HTH_ARSR_2"/>
    <property type="match status" value="1"/>
</dbReference>
<keyword evidence="6" id="KW-0614">Plasmid</keyword>
<evidence type="ECO:0000256" key="4">
    <source>
        <dbReference type="SAM" id="MobiDB-lite"/>
    </source>
</evidence>
<evidence type="ECO:0000259" key="5">
    <source>
        <dbReference type="PROSITE" id="PS50987"/>
    </source>
</evidence>
<dbReference type="CDD" id="cd00090">
    <property type="entry name" value="HTH_ARSR"/>
    <property type="match status" value="1"/>
</dbReference>
<reference evidence="6" key="4">
    <citation type="journal article" date="2010" name="Microbiology">
        <title>The role of the TetR-family transcriptional regulator Aur1R in negative regulation of the auricin gene cluster in Streptomyces aureofaciens CCM 3239.</title>
        <authorList>
            <person name="Novakova R."/>
            <person name="Kutas P."/>
            <person name="Feckova L."/>
            <person name="Kormanec J."/>
        </authorList>
    </citation>
    <scope>NUCLEOTIDE SEQUENCE</scope>
    <source>
        <strain evidence="6">CCM3239</strain>
        <plasmid evidence="6">pSA3239</plasmid>
    </source>
</reference>
<protein>
    <submittedName>
        <fullName evidence="6">ArsR family transcriptional regulator</fullName>
    </submittedName>
</protein>
<dbReference type="NCBIfam" id="NF033788">
    <property type="entry name" value="HTH_metalloreg"/>
    <property type="match status" value="1"/>
</dbReference>
<keyword evidence="3" id="KW-0804">Transcription</keyword>
<name>A0A068LDQ4_KITAU</name>
<dbReference type="PRINTS" id="PR00778">
    <property type="entry name" value="HTHARSR"/>
</dbReference>
<dbReference type="Pfam" id="PF12840">
    <property type="entry name" value="HTH_20"/>
    <property type="match status" value="1"/>
</dbReference>
<organism evidence="6">
    <name type="scientific">Kitasatospora aureofaciens</name>
    <name type="common">Streptomyces aureofaciens</name>
    <dbReference type="NCBI Taxonomy" id="1894"/>
    <lineage>
        <taxon>Bacteria</taxon>
        <taxon>Bacillati</taxon>
        <taxon>Actinomycetota</taxon>
        <taxon>Actinomycetes</taxon>
        <taxon>Kitasatosporales</taxon>
        <taxon>Streptomycetaceae</taxon>
        <taxon>Kitasatospora</taxon>
    </lineage>
</organism>
<proteinExistence type="predicted"/>
<accession>A0A068LDQ4</accession>
<evidence type="ECO:0000256" key="2">
    <source>
        <dbReference type="ARBA" id="ARBA00023125"/>
    </source>
</evidence>
<dbReference type="InterPro" id="IPR051081">
    <property type="entry name" value="HTH_MetalResp_TranReg"/>
</dbReference>
<dbReference type="SUPFAM" id="SSF46785">
    <property type="entry name" value="Winged helix' DNA-binding domain"/>
    <property type="match status" value="1"/>
</dbReference>
<sequence length="124" mass="13198">MGTSSEDEAGAFRALADPTRRQILEDLRGGELAAGEIASRFAISAPSISRHLGVLKGAGLVTERRDGNRILYALAEERLAMHIGRFLSAVCPEQVVLRHTKWRKSEGNEHPAAPSGTPDGAAGP</sequence>
<feature type="region of interest" description="Disordered" evidence="4">
    <location>
        <begin position="102"/>
        <end position="124"/>
    </location>
</feature>
<reference evidence="6" key="2">
    <citation type="journal article" date="2005" name="Microbiology">
        <title>Characterization of a regulatory gene essential for the production of the angucycline-like polyketide antibiotic auricin in Streptomyces aureofaciens CCM 3239.</title>
        <authorList>
            <person name="Novakova R."/>
            <person name="Homerova D."/>
            <person name="Feckova L."/>
            <person name="Kormanec J."/>
        </authorList>
    </citation>
    <scope>NUCLEOTIDE SEQUENCE</scope>
    <source>
        <strain evidence="6">CCM3239</strain>
        <plasmid evidence="6">pSA3239</plasmid>
    </source>
</reference>
<geneLocation type="plasmid" evidence="6">
    <name>pSA3239</name>
</geneLocation>
<dbReference type="GO" id="GO:0003700">
    <property type="term" value="F:DNA-binding transcription factor activity"/>
    <property type="evidence" value="ECO:0007669"/>
    <property type="project" value="InterPro"/>
</dbReference>
<keyword evidence="2" id="KW-0238">DNA-binding</keyword>
<dbReference type="SMART" id="SM00418">
    <property type="entry name" value="HTH_ARSR"/>
    <property type="match status" value="1"/>
</dbReference>